<evidence type="ECO:0000313" key="3">
    <source>
        <dbReference type="Proteomes" id="UP000822688"/>
    </source>
</evidence>
<dbReference type="AlphaFoldDB" id="A0A8T0GPW8"/>
<feature type="region of interest" description="Disordered" evidence="1">
    <location>
        <begin position="100"/>
        <end position="138"/>
    </location>
</feature>
<comment type="caution">
    <text evidence="2">The sequence shown here is derived from an EMBL/GenBank/DDBJ whole genome shotgun (WGS) entry which is preliminary data.</text>
</comment>
<proteinExistence type="predicted"/>
<reference evidence="2" key="1">
    <citation type="submission" date="2020-06" db="EMBL/GenBank/DDBJ databases">
        <title>WGS assembly of Ceratodon purpureus strain R40.</title>
        <authorList>
            <person name="Carey S.B."/>
            <person name="Jenkins J."/>
            <person name="Shu S."/>
            <person name="Lovell J.T."/>
            <person name="Sreedasyam A."/>
            <person name="Maumus F."/>
            <person name="Tiley G.P."/>
            <person name="Fernandez-Pozo N."/>
            <person name="Barry K."/>
            <person name="Chen C."/>
            <person name="Wang M."/>
            <person name="Lipzen A."/>
            <person name="Daum C."/>
            <person name="Saski C.A."/>
            <person name="Payton A.C."/>
            <person name="Mcbreen J.C."/>
            <person name="Conrad R.E."/>
            <person name="Kollar L.M."/>
            <person name="Olsson S."/>
            <person name="Huttunen S."/>
            <person name="Landis J.B."/>
            <person name="Wickett N.J."/>
            <person name="Johnson M.G."/>
            <person name="Rensing S.A."/>
            <person name="Grimwood J."/>
            <person name="Schmutz J."/>
            <person name="Mcdaniel S.F."/>
        </authorList>
    </citation>
    <scope>NUCLEOTIDE SEQUENCE</scope>
    <source>
        <strain evidence="2">R40</strain>
    </source>
</reference>
<feature type="compositionally biased region" description="Basic and acidic residues" evidence="1">
    <location>
        <begin position="24"/>
        <end position="54"/>
    </location>
</feature>
<feature type="compositionally biased region" description="Basic and acidic residues" evidence="1">
    <location>
        <begin position="100"/>
        <end position="110"/>
    </location>
</feature>
<gene>
    <name evidence="2" type="ORF">KC19_10G074100</name>
</gene>
<evidence type="ECO:0000256" key="1">
    <source>
        <dbReference type="SAM" id="MobiDB-lite"/>
    </source>
</evidence>
<feature type="compositionally biased region" description="Basic and acidic residues" evidence="1">
    <location>
        <begin position="126"/>
        <end position="138"/>
    </location>
</feature>
<organism evidence="2 3">
    <name type="scientific">Ceratodon purpureus</name>
    <name type="common">Fire moss</name>
    <name type="synonym">Dicranum purpureum</name>
    <dbReference type="NCBI Taxonomy" id="3225"/>
    <lineage>
        <taxon>Eukaryota</taxon>
        <taxon>Viridiplantae</taxon>
        <taxon>Streptophyta</taxon>
        <taxon>Embryophyta</taxon>
        <taxon>Bryophyta</taxon>
        <taxon>Bryophytina</taxon>
        <taxon>Bryopsida</taxon>
        <taxon>Dicranidae</taxon>
        <taxon>Pseudoditrichales</taxon>
        <taxon>Ditrichaceae</taxon>
        <taxon>Ceratodon</taxon>
    </lineage>
</organism>
<feature type="non-terminal residue" evidence="2">
    <location>
        <position position="1"/>
    </location>
</feature>
<dbReference type="Proteomes" id="UP000822688">
    <property type="component" value="Chromosome 10"/>
</dbReference>
<feature type="region of interest" description="Disordered" evidence="1">
    <location>
        <begin position="24"/>
        <end position="84"/>
    </location>
</feature>
<accession>A0A8T0GPW8</accession>
<evidence type="ECO:0000313" key="2">
    <source>
        <dbReference type="EMBL" id="KAG0559042.1"/>
    </source>
</evidence>
<protein>
    <submittedName>
        <fullName evidence="2">Uncharacterized protein</fullName>
    </submittedName>
</protein>
<dbReference type="EMBL" id="CM026431">
    <property type="protein sequence ID" value="KAG0559042.1"/>
    <property type="molecule type" value="Genomic_DNA"/>
</dbReference>
<keyword evidence="3" id="KW-1185">Reference proteome</keyword>
<sequence length="138" mass="15641">GESRDFRLRDLRTLLQNEDYVTRARTTDAKQDTLHSRAAEKREMNENPTFKHNEIATTGRSRRAQAYPTTESGIHRELESTNGNAGDMLTQLLASADSRCDQQTLEKQDWKTGSAGVWKPESGGEGVERERTSKFQIL</sequence>
<name>A0A8T0GPW8_CERPU</name>